<reference evidence="1" key="1">
    <citation type="submission" date="2023-10" db="EMBL/GenBank/DDBJ databases">
        <title>Genome assembly of Pristionchus species.</title>
        <authorList>
            <person name="Yoshida K."/>
            <person name="Sommer R.J."/>
        </authorList>
    </citation>
    <scope>NUCLEOTIDE SEQUENCE</scope>
    <source>
        <strain evidence="1">RS0144</strain>
    </source>
</reference>
<protein>
    <submittedName>
        <fullName evidence="1">Uncharacterized protein</fullName>
    </submittedName>
</protein>
<gene>
    <name evidence="1" type="ORF">PENTCL1PPCAC_9421</name>
</gene>
<keyword evidence="2" id="KW-1185">Reference proteome</keyword>
<name>A0AAV5T6C2_9BILA</name>
<evidence type="ECO:0000313" key="2">
    <source>
        <dbReference type="Proteomes" id="UP001432027"/>
    </source>
</evidence>
<dbReference type="EMBL" id="BTSX01000003">
    <property type="protein sequence ID" value="GMS87246.1"/>
    <property type="molecule type" value="Genomic_DNA"/>
</dbReference>
<comment type="caution">
    <text evidence="1">The sequence shown here is derived from an EMBL/GenBank/DDBJ whole genome shotgun (WGS) entry which is preliminary data.</text>
</comment>
<dbReference type="AlphaFoldDB" id="A0AAV5T6C2"/>
<evidence type="ECO:0000313" key="1">
    <source>
        <dbReference type="EMBL" id="GMS87246.1"/>
    </source>
</evidence>
<dbReference type="Proteomes" id="UP001432027">
    <property type="component" value="Unassembled WGS sequence"/>
</dbReference>
<proteinExistence type="predicted"/>
<feature type="non-terminal residue" evidence="1">
    <location>
        <position position="1"/>
    </location>
</feature>
<sequence>LIFSRLFSASEPCNLFLGFFVASPSPYLPLSGKPRSTAGNHCSIHYSHFIFLHLQSISASSSLTVVPANLKAASVFLSPSYPQFIKFSKQMEEKSLNSRCRRMGKGKVNNTLKYTTISIFHALNIRQSRGRMWYLEGILVNNYSGKKIQYLQYKKL</sequence>
<accession>A0AAV5T6C2</accession>
<organism evidence="1 2">
    <name type="scientific">Pristionchus entomophagus</name>
    <dbReference type="NCBI Taxonomy" id="358040"/>
    <lineage>
        <taxon>Eukaryota</taxon>
        <taxon>Metazoa</taxon>
        <taxon>Ecdysozoa</taxon>
        <taxon>Nematoda</taxon>
        <taxon>Chromadorea</taxon>
        <taxon>Rhabditida</taxon>
        <taxon>Rhabditina</taxon>
        <taxon>Diplogasteromorpha</taxon>
        <taxon>Diplogasteroidea</taxon>
        <taxon>Neodiplogasteridae</taxon>
        <taxon>Pristionchus</taxon>
    </lineage>
</organism>